<dbReference type="InterPro" id="IPR008271">
    <property type="entry name" value="Ser/Thr_kinase_AS"/>
</dbReference>
<dbReference type="InterPro" id="IPR000719">
    <property type="entry name" value="Prot_kinase_dom"/>
</dbReference>
<dbReference type="InterPro" id="IPR050117">
    <property type="entry name" value="MAPK"/>
</dbReference>
<dbReference type="PANTHER" id="PTHR24055">
    <property type="entry name" value="MITOGEN-ACTIVATED PROTEIN KINASE"/>
    <property type="match status" value="1"/>
</dbReference>
<dbReference type="Pfam" id="PF07986">
    <property type="entry name" value="TBCC"/>
    <property type="match status" value="1"/>
</dbReference>
<evidence type="ECO:0000256" key="2">
    <source>
        <dbReference type="ARBA" id="ARBA00022741"/>
    </source>
</evidence>
<organism evidence="7 8">
    <name type="scientific">Durusdinium trenchii</name>
    <dbReference type="NCBI Taxonomy" id="1381693"/>
    <lineage>
        <taxon>Eukaryota</taxon>
        <taxon>Sar</taxon>
        <taxon>Alveolata</taxon>
        <taxon>Dinophyceae</taxon>
        <taxon>Suessiales</taxon>
        <taxon>Symbiodiniaceae</taxon>
        <taxon>Durusdinium</taxon>
    </lineage>
</organism>
<protein>
    <recommendedName>
        <fullName evidence="9">Mitogen-activated protein kinase</fullName>
    </recommendedName>
</protein>
<dbReference type="Gene3D" id="3.30.200.20">
    <property type="entry name" value="Phosphorylase Kinase, domain 1"/>
    <property type="match status" value="1"/>
</dbReference>
<feature type="binding site" evidence="4">
    <location>
        <position position="66"/>
    </location>
    <ligand>
        <name>ATP</name>
        <dbReference type="ChEBI" id="CHEBI:30616"/>
    </ligand>
</feature>
<evidence type="ECO:0000313" key="8">
    <source>
        <dbReference type="Proteomes" id="UP001642484"/>
    </source>
</evidence>
<dbReference type="PROSITE" id="PS50011">
    <property type="entry name" value="PROTEIN_KINASE_DOM"/>
    <property type="match status" value="1"/>
</dbReference>
<evidence type="ECO:0000256" key="4">
    <source>
        <dbReference type="PROSITE-ProRule" id="PRU10141"/>
    </source>
</evidence>
<comment type="caution">
    <text evidence="7">The sequence shown here is derived from an EMBL/GenBank/DDBJ whole genome shotgun (WGS) entry which is preliminary data.</text>
</comment>
<sequence>MVPTGADALCPAGIFMNPSDFPEEITERYTVEDEGSQQGVHLLGAGAYGEVILVQSKSSKCTMALKCCFDCLIPDDPTALKRMYREIAVLRQVRHKNIVSLQDAVLPKTGCHLYLAFELALHDLEHAIRYNLVEEPRRVSCNIARALSFLHATGLIHRDVKPSNILLDKDGRAKLCDFGFVRRSCLRDDPPRAFTEYVGMRWYRAPELFVGTFYNQSIDVWSYGCVVAEMVLGRPLISGIDGEEQLGLIVGLCLGRHPSRFEAESLGVSERNHIAGVVRTVPLGPTLDKKLNGVTDSQCLEFVRSCLKFGPAERSTAEELLRNRFLAGCQEVWSLQNGQELQGRSLVARAFRTSPDKDVWTVFKEISGDLKEISMEDLSDYICTYLGYGHAEAVRYFTLYSFNQSMNFRSFKQGYPDLNPFFISRWSGDIILRKPGSLNRQQVNLEELSKCEVYICDISGQVFVDSCKDSLILLGPCDGPACFRNCEGCTFWAAAQQIRLKECKSCTLYIYAKTPPTMLDCEDILVAPWCASYANCKEHFEAAAFPVEVNYWNALFDFSGTSEKCHWQICALHEVVQLKLWEGEDAHAKHLRNPCPVVTHQILCDLPLSNSDGQPGQRMTIPQVRPSMPDPPLSSALQLDVRDCAAKRLVGAPLLNKLRSLNQQKHVLDLVSGISLVQAN</sequence>
<evidence type="ECO:0000313" key="7">
    <source>
        <dbReference type="EMBL" id="CAK9108040.1"/>
    </source>
</evidence>
<name>A0ABP0S6P4_9DINO</name>
<dbReference type="Gene3D" id="2.160.20.70">
    <property type="match status" value="1"/>
</dbReference>
<dbReference type="PROSITE" id="PS00108">
    <property type="entry name" value="PROTEIN_KINASE_ST"/>
    <property type="match status" value="1"/>
</dbReference>
<evidence type="ECO:0008006" key="9">
    <source>
        <dbReference type="Google" id="ProtNLM"/>
    </source>
</evidence>
<evidence type="ECO:0000259" key="6">
    <source>
        <dbReference type="PROSITE" id="PS51329"/>
    </source>
</evidence>
<gene>
    <name evidence="7" type="ORF">CCMP2556_LOCUS50378</name>
</gene>
<evidence type="ECO:0000259" key="5">
    <source>
        <dbReference type="PROSITE" id="PS50011"/>
    </source>
</evidence>
<keyword evidence="8" id="KW-1185">Reference proteome</keyword>
<dbReference type="PROSITE" id="PS00107">
    <property type="entry name" value="PROTEIN_KINASE_ATP"/>
    <property type="match status" value="1"/>
</dbReference>
<keyword evidence="2 4" id="KW-0547">Nucleotide-binding</keyword>
<evidence type="ECO:0000256" key="3">
    <source>
        <dbReference type="ARBA" id="ARBA00022840"/>
    </source>
</evidence>
<dbReference type="Proteomes" id="UP001642484">
    <property type="component" value="Unassembled WGS sequence"/>
</dbReference>
<evidence type="ECO:0000256" key="1">
    <source>
        <dbReference type="ARBA" id="ARBA00008848"/>
    </source>
</evidence>
<dbReference type="InterPro" id="IPR012945">
    <property type="entry name" value="Tubulin-bd_cofactor_C_dom"/>
</dbReference>
<dbReference type="SUPFAM" id="SSF56112">
    <property type="entry name" value="Protein kinase-like (PK-like)"/>
    <property type="match status" value="1"/>
</dbReference>
<dbReference type="InterPro" id="IPR016098">
    <property type="entry name" value="CAP/MinC_C"/>
</dbReference>
<reference evidence="7 8" key="1">
    <citation type="submission" date="2024-02" db="EMBL/GenBank/DDBJ databases">
        <authorList>
            <person name="Chen Y."/>
            <person name="Shah S."/>
            <person name="Dougan E. K."/>
            <person name="Thang M."/>
            <person name="Chan C."/>
        </authorList>
    </citation>
    <scope>NUCLEOTIDE SEQUENCE [LARGE SCALE GENOMIC DNA]</scope>
</reference>
<keyword evidence="3 4" id="KW-0067">ATP-binding</keyword>
<proteinExistence type="inferred from homology"/>
<feature type="domain" description="C-CAP/cofactor C-like" evidence="6">
    <location>
        <begin position="415"/>
        <end position="547"/>
    </location>
</feature>
<dbReference type="Gene3D" id="1.10.510.10">
    <property type="entry name" value="Transferase(Phosphotransferase) domain 1"/>
    <property type="match status" value="1"/>
</dbReference>
<dbReference type="Pfam" id="PF00069">
    <property type="entry name" value="Pkinase"/>
    <property type="match status" value="1"/>
</dbReference>
<accession>A0ABP0S6P4</accession>
<dbReference type="InterPro" id="IPR011009">
    <property type="entry name" value="Kinase-like_dom_sf"/>
</dbReference>
<dbReference type="InterPro" id="IPR017901">
    <property type="entry name" value="C-CAP_CF_C-like"/>
</dbReference>
<dbReference type="SMART" id="SM00220">
    <property type="entry name" value="S_TKc"/>
    <property type="match status" value="1"/>
</dbReference>
<comment type="similarity">
    <text evidence="1">Belongs to the TBCC family.</text>
</comment>
<dbReference type="EMBL" id="CAXAMN010027051">
    <property type="protein sequence ID" value="CAK9108040.1"/>
    <property type="molecule type" value="Genomic_DNA"/>
</dbReference>
<dbReference type="InterPro" id="IPR017441">
    <property type="entry name" value="Protein_kinase_ATP_BS"/>
</dbReference>
<dbReference type="PROSITE" id="PS51329">
    <property type="entry name" value="C_CAP_COFACTOR_C"/>
    <property type="match status" value="1"/>
</dbReference>
<feature type="domain" description="Protein kinase" evidence="5">
    <location>
        <begin position="37"/>
        <end position="326"/>
    </location>
</feature>